<dbReference type="EMBL" id="CM047898">
    <property type="protein sequence ID" value="KAJ0105538.1"/>
    <property type="molecule type" value="Genomic_DNA"/>
</dbReference>
<gene>
    <name evidence="1" type="ORF">Patl1_19114</name>
</gene>
<organism evidence="1 2">
    <name type="scientific">Pistacia atlantica</name>
    <dbReference type="NCBI Taxonomy" id="434234"/>
    <lineage>
        <taxon>Eukaryota</taxon>
        <taxon>Viridiplantae</taxon>
        <taxon>Streptophyta</taxon>
        <taxon>Embryophyta</taxon>
        <taxon>Tracheophyta</taxon>
        <taxon>Spermatophyta</taxon>
        <taxon>Magnoliopsida</taxon>
        <taxon>eudicotyledons</taxon>
        <taxon>Gunneridae</taxon>
        <taxon>Pentapetalae</taxon>
        <taxon>rosids</taxon>
        <taxon>malvids</taxon>
        <taxon>Sapindales</taxon>
        <taxon>Anacardiaceae</taxon>
        <taxon>Pistacia</taxon>
    </lineage>
</organism>
<accession>A0ACC1C0R0</accession>
<comment type="caution">
    <text evidence="1">The sequence shown here is derived from an EMBL/GenBank/DDBJ whole genome shotgun (WGS) entry which is preliminary data.</text>
</comment>
<evidence type="ECO:0000313" key="1">
    <source>
        <dbReference type="EMBL" id="KAJ0105538.1"/>
    </source>
</evidence>
<evidence type="ECO:0000313" key="2">
    <source>
        <dbReference type="Proteomes" id="UP001164250"/>
    </source>
</evidence>
<reference evidence="2" key="1">
    <citation type="journal article" date="2023" name="G3 (Bethesda)">
        <title>Genome assembly and association tests identify interacting loci associated with vigor, precocity, and sex in interspecific pistachio rootstocks.</title>
        <authorList>
            <person name="Palmer W."/>
            <person name="Jacygrad E."/>
            <person name="Sagayaradj S."/>
            <person name="Cavanaugh K."/>
            <person name="Han R."/>
            <person name="Bertier L."/>
            <person name="Beede B."/>
            <person name="Kafkas S."/>
            <person name="Golino D."/>
            <person name="Preece J."/>
            <person name="Michelmore R."/>
        </authorList>
    </citation>
    <scope>NUCLEOTIDE SEQUENCE [LARGE SCALE GENOMIC DNA]</scope>
</reference>
<name>A0ACC1C0R0_9ROSI</name>
<proteinExistence type="predicted"/>
<dbReference type="Proteomes" id="UP001164250">
    <property type="component" value="Chromosome 2"/>
</dbReference>
<keyword evidence="2" id="KW-1185">Reference proteome</keyword>
<sequence>MIWVQFLNPLFQTEQEDDKSKLPETDLPQLPDSNPTGRPAEAWKSGLCACCNNPCNALVTALFPCVTFGQVAEMVDEGNIKCCTSITLYMGMCLAIGLGIGLCCKWKYGVCKQTADYRAKLRNKFNLPQSPAPDWAAHLCCHWCALCQEYRELQSRGFDPSLGNFS</sequence>
<protein>
    <submittedName>
        <fullName evidence="1">Uncharacterized protein</fullName>
    </submittedName>
</protein>